<dbReference type="PANTHER" id="PTHR14359">
    <property type="entry name" value="HOMO-OLIGOMERIC FLAVIN CONTAINING CYS DECARBOXYLASE FAMILY"/>
    <property type="match status" value="1"/>
</dbReference>
<dbReference type="SUPFAM" id="SSF52507">
    <property type="entry name" value="Homo-oligomeric flavin-containing Cys decarboxylases, HFCD"/>
    <property type="match status" value="1"/>
</dbReference>
<dbReference type="AlphaFoldDB" id="A0A382NJD8"/>
<dbReference type="GO" id="GO:0004633">
    <property type="term" value="F:phosphopantothenoylcysteine decarboxylase activity"/>
    <property type="evidence" value="ECO:0007669"/>
    <property type="project" value="TreeGrafter"/>
</dbReference>
<dbReference type="Pfam" id="PF02441">
    <property type="entry name" value="Flavoprotein"/>
    <property type="match status" value="1"/>
</dbReference>
<gene>
    <name evidence="2" type="ORF">METZ01_LOCUS314168</name>
</gene>
<feature type="non-terminal residue" evidence="2">
    <location>
        <position position="141"/>
    </location>
</feature>
<accession>A0A382NJD8</accession>
<dbReference type="Gene3D" id="3.40.50.1950">
    <property type="entry name" value="Flavin prenyltransferase-like"/>
    <property type="match status" value="1"/>
</dbReference>
<dbReference type="InterPro" id="IPR036551">
    <property type="entry name" value="Flavin_trans-like"/>
</dbReference>
<proteinExistence type="predicted"/>
<organism evidence="2">
    <name type="scientific">marine metagenome</name>
    <dbReference type="NCBI Taxonomy" id="408172"/>
    <lineage>
        <taxon>unclassified sequences</taxon>
        <taxon>metagenomes</taxon>
        <taxon>ecological metagenomes</taxon>
    </lineage>
</organism>
<reference evidence="2" key="1">
    <citation type="submission" date="2018-05" db="EMBL/GenBank/DDBJ databases">
        <authorList>
            <person name="Lanie J.A."/>
            <person name="Ng W.-L."/>
            <person name="Kazmierczak K.M."/>
            <person name="Andrzejewski T.M."/>
            <person name="Davidsen T.M."/>
            <person name="Wayne K.J."/>
            <person name="Tettelin H."/>
            <person name="Glass J.I."/>
            <person name="Rusch D."/>
            <person name="Podicherti R."/>
            <person name="Tsui H.-C.T."/>
            <person name="Winkler M.E."/>
        </authorList>
    </citation>
    <scope>NUCLEOTIDE SEQUENCE</scope>
</reference>
<feature type="domain" description="Flavoprotein" evidence="1">
    <location>
        <begin position="1"/>
        <end position="134"/>
    </location>
</feature>
<evidence type="ECO:0000259" key="1">
    <source>
        <dbReference type="Pfam" id="PF02441"/>
    </source>
</evidence>
<dbReference type="GO" id="GO:0071513">
    <property type="term" value="C:phosphopantothenoylcysteine decarboxylase complex"/>
    <property type="evidence" value="ECO:0007669"/>
    <property type="project" value="TreeGrafter"/>
</dbReference>
<dbReference type="GO" id="GO:0015937">
    <property type="term" value="P:coenzyme A biosynthetic process"/>
    <property type="evidence" value="ECO:0007669"/>
    <property type="project" value="TreeGrafter"/>
</dbReference>
<dbReference type="PANTHER" id="PTHR14359:SF6">
    <property type="entry name" value="PHOSPHOPANTOTHENOYLCYSTEINE DECARBOXYLASE"/>
    <property type="match status" value="1"/>
</dbReference>
<evidence type="ECO:0000313" key="2">
    <source>
        <dbReference type="EMBL" id="SVC61314.1"/>
    </source>
</evidence>
<sequence length="141" mass="14770">VLGVSGSIAAHKAIDLASLLAKAGCEVDVVLTRDAQQFVKPLPFQTLTKRRVITSLYDEEESGVAHVQAADRADLLLVAPATANTLAKLALGLADDALGCVALALRPEAQLLVAPAMNGKMWRHAATEANVATLTERGAEF</sequence>
<protein>
    <recommendedName>
        <fullName evidence="1">Flavoprotein domain-containing protein</fullName>
    </recommendedName>
</protein>
<feature type="non-terminal residue" evidence="2">
    <location>
        <position position="1"/>
    </location>
</feature>
<dbReference type="InterPro" id="IPR003382">
    <property type="entry name" value="Flavoprotein"/>
</dbReference>
<dbReference type="GO" id="GO:0010181">
    <property type="term" value="F:FMN binding"/>
    <property type="evidence" value="ECO:0007669"/>
    <property type="project" value="TreeGrafter"/>
</dbReference>
<name>A0A382NJD8_9ZZZZ</name>
<dbReference type="EMBL" id="UINC01100902">
    <property type="protein sequence ID" value="SVC61314.1"/>
    <property type="molecule type" value="Genomic_DNA"/>
</dbReference>